<keyword evidence="3" id="KW-1185">Reference proteome</keyword>
<organism evidence="1 3">
    <name type="scientific">Araneus ventricosus</name>
    <name type="common">Orbweaver spider</name>
    <name type="synonym">Epeira ventricosa</name>
    <dbReference type="NCBI Taxonomy" id="182803"/>
    <lineage>
        <taxon>Eukaryota</taxon>
        <taxon>Metazoa</taxon>
        <taxon>Ecdysozoa</taxon>
        <taxon>Arthropoda</taxon>
        <taxon>Chelicerata</taxon>
        <taxon>Arachnida</taxon>
        <taxon>Araneae</taxon>
        <taxon>Araneomorphae</taxon>
        <taxon>Entelegynae</taxon>
        <taxon>Araneoidea</taxon>
        <taxon>Araneidae</taxon>
        <taxon>Araneus</taxon>
    </lineage>
</organism>
<proteinExistence type="predicted"/>
<dbReference type="EMBL" id="BGPR01022902">
    <property type="protein sequence ID" value="GBN89653.1"/>
    <property type="molecule type" value="Genomic_DNA"/>
</dbReference>
<dbReference type="EMBL" id="BGPR01023248">
    <property type="protein sequence ID" value="GBN90294.1"/>
    <property type="molecule type" value="Genomic_DNA"/>
</dbReference>
<sequence>MKLRLSNAQSIAVIHRRDYYIQALAKGLFKMSKRYWGRYLTARLCKRPLNSSDPPKGCYYSIRQLTKGASLAKDLATVTGSIKRPFHQSSVSANQHHGVAPRVFTSQLSSFSPFSDRLPFLNPYPSEPRGVAEGLILSDLSTS</sequence>
<evidence type="ECO:0000313" key="1">
    <source>
        <dbReference type="EMBL" id="GBN89653.1"/>
    </source>
</evidence>
<accession>A0A4Y2SPL3</accession>
<dbReference type="AlphaFoldDB" id="A0A4Y2SPL3"/>
<evidence type="ECO:0000313" key="2">
    <source>
        <dbReference type="EMBL" id="GBN90294.1"/>
    </source>
</evidence>
<comment type="caution">
    <text evidence="1">The sequence shown here is derived from an EMBL/GenBank/DDBJ whole genome shotgun (WGS) entry which is preliminary data.</text>
</comment>
<dbReference type="Proteomes" id="UP000499080">
    <property type="component" value="Unassembled WGS sequence"/>
</dbReference>
<name>A0A4Y2SPL3_ARAVE</name>
<reference evidence="1 3" key="1">
    <citation type="journal article" date="2019" name="Sci. Rep.">
        <title>Orb-weaving spider Araneus ventricosus genome elucidates the spidroin gene catalogue.</title>
        <authorList>
            <person name="Kono N."/>
            <person name="Nakamura H."/>
            <person name="Ohtoshi R."/>
            <person name="Moran D.A.P."/>
            <person name="Shinohara A."/>
            <person name="Yoshida Y."/>
            <person name="Fujiwara M."/>
            <person name="Mori M."/>
            <person name="Tomita M."/>
            <person name="Arakawa K."/>
        </authorList>
    </citation>
    <scope>NUCLEOTIDE SEQUENCE [LARGE SCALE GENOMIC DNA]</scope>
</reference>
<evidence type="ECO:0000313" key="3">
    <source>
        <dbReference type="Proteomes" id="UP000499080"/>
    </source>
</evidence>
<protein>
    <submittedName>
        <fullName evidence="1">Uncharacterized protein</fullName>
    </submittedName>
</protein>
<gene>
    <name evidence="1" type="ORF">AVEN_156856_1</name>
    <name evidence="2" type="ORF">AVEN_274819_1</name>
</gene>